<keyword evidence="1" id="KW-0732">Signal</keyword>
<sequence length="992" mass="110056" precursor="true">MHGTFSFCKTAIAFVWFATLLVAASIADGEDVAVEQIKPITITGRVVDLESAGVSGAEVSVQYRQISGMAEATATTDASGDFSVSVKSKPIAFRQWEIVATTDDGREVGFFRYDQSEETNANSEIEIQVEPGQPRAVEVLDAEGNPVVGARVVLQLAYPHSVDGQFTDENGRLELIVPESERVQSVIAWKDDVGFDYQVYALDRNQQADLKTPVPEFPVAGETLRLDGAVPVTVKVVDSSGLPIKGVRLYPWILRKETANRELNLSYFTDSVSQVTDTSGQTTFAWMPTWQTSIVTIWPNVEGYTRTRANYEPAVDQGEFTVTLNQLVTIQGTVFDDQGKPAGGISVGARGDGYGWDNGRGQTTSNDDGTYKLQVTPEQVYMVTAADDERVTDAVPSFAVNVDEPVVGIDLRLRKPTRLTGRLTEEPSGDPIQNERVIVYQYGDDLNSIEGATIANPENSSRYIRPMLVRNARTDDEGRFEFRLGDGAYDIRPPRQEKTEKFEVSGEESLTIDVTTEIQKKVKLTGVVREHKEDRPLAGVRLSGVSQRFNGDDWEALSDEDGSFAVERLGEPAYVHAVSADKSLGAVAILPADENTLEMHLKPTGSAYGILHETDSETPAALIKIQFGIRIPDENNQTWSNRFGGSVVTDSEGRFELVGLVPGWEYELHLEPGPDGTIPSLDSVNIDPGQRVDMGTMTIPAPRKPYVPPTLDERIAKAMGVDATAMDRFTRAIPRCKLNKQKMLMVIGKPDDSRLRRFMQLRYEDRDFRKVRDEFLIMALSTNTPDNVASVEQLFDELNVETTDASTDFSIVLIDSEGALISDNAVTNLLEDDELSKDVVIEWLRSHIGQPIDAKKLLDEALARAKQENKRVLVQETATWCGPCHLLSNFLNENRQWETDYLWIKMDHRFTGARKIMAELRGDASGGVPWYAILDSDGEKLATSNHFETGNNIGFPSRKDGQEHFKRMLLDTRLSMTEDQVDAFVAQLKKKK</sequence>
<dbReference type="Gene3D" id="3.40.30.10">
    <property type="entry name" value="Glutaredoxin"/>
    <property type="match status" value="1"/>
</dbReference>
<reference evidence="2 3" key="1">
    <citation type="submission" date="2019-08" db="EMBL/GenBank/DDBJ databases">
        <title>Deep-cultivation of Planctomycetes and their phenomic and genomic characterization uncovers novel biology.</title>
        <authorList>
            <person name="Wiegand S."/>
            <person name="Jogler M."/>
            <person name="Boedeker C."/>
            <person name="Pinto D."/>
            <person name="Vollmers J."/>
            <person name="Rivas-Marin E."/>
            <person name="Kohn T."/>
            <person name="Peeters S.H."/>
            <person name="Heuer A."/>
            <person name="Rast P."/>
            <person name="Oberbeckmann S."/>
            <person name="Bunk B."/>
            <person name="Jeske O."/>
            <person name="Meyerdierks A."/>
            <person name="Storesund J.E."/>
            <person name="Kallscheuer N."/>
            <person name="Luecker S."/>
            <person name="Lage O.M."/>
            <person name="Pohl T."/>
            <person name="Merkel B.J."/>
            <person name="Hornburger P."/>
            <person name="Mueller R.-W."/>
            <person name="Bruemmer F."/>
            <person name="Labrenz M."/>
            <person name="Spormann A.M."/>
            <person name="Op Den Camp H."/>
            <person name="Overmann J."/>
            <person name="Amann R."/>
            <person name="Jetten M.S.M."/>
            <person name="Mascher T."/>
            <person name="Medema M.H."/>
            <person name="Devos D.P."/>
            <person name="Kaster A.-K."/>
            <person name="Ovreas L."/>
            <person name="Rohde M."/>
            <person name="Galperin M.Y."/>
            <person name="Jogler C."/>
        </authorList>
    </citation>
    <scope>NUCLEOTIDE SEQUENCE [LARGE SCALE GENOMIC DNA]</scope>
    <source>
        <strain evidence="2 3">LF1</strain>
    </source>
</reference>
<gene>
    <name evidence="2" type="ORF">LF1_13240</name>
</gene>
<dbReference type="AlphaFoldDB" id="A0A5B1CEZ9"/>
<keyword evidence="3" id="KW-1185">Reference proteome</keyword>
<evidence type="ECO:0000313" key="2">
    <source>
        <dbReference type="EMBL" id="KAA1258801.1"/>
    </source>
</evidence>
<evidence type="ECO:0000256" key="1">
    <source>
        <dbReference type="SAM" id="SignalP"/>
    </source>
</evidence>
<dbReference type="InterPro" id="IPR036249">
    <property type="entry name" value="Thioredoxin-like_sf"/>
</dbReference>
<organism evidence="2 3">
    <name type="scientific">Rubripirellula obstinata</name>
    <dbReference type="NCBI Taxonomy" id="406547"/>
    <lineage>
        <taxon>Bacteria</taxon>
        <taxon>Pseudomonadati</taxon>
        <taxon>Planctomycetota</taxon>
        <taxon>Planctomycetia</taxon>
        <taxon>Pirellulales</taxon>
        <taxon>Pirellulaceae</taxon>
        <taxon>Rubripirellula</taxon>
    </lineage>
</organism>
<comment type="caution">
    <text evidence="2">The sequence shown here is derived from an EMBL/GenBank/DDBJ whole genome shotgun (WGS) entry which is preliminary data.</text>
</comment>
<protein>
    <submittedName>
        <fullName evidence="2">Bacterial Ig-like domain (Group 1)</fullName>
    </submittedName>
</protein>
<dbReference type="SUPFAM" id="SSF52833">
    <property type="entry name" value="Thioredoxin-like"/>
    <property type="match status" value="1"/>
</dbReference>
<feature type="chain" id="PRO_5022954494" evidence="1">
    <location>
        <begin position="28"/>
        <end position="992"/>
    </location>
</feature>
<dbReference type="Proteomes" id="UP000322699">
    <property type="component" value="Unassembled WGS sequence"/>
</dbReference>
<dbReference type="SUPFAM" id="SSF49464">
    <property type="entry name" value="Carboxypeptidase regulatory domain-like"/>
    <property type="match status" value="2"/>
</dbReference>
<evidence type="ECO:0000313" key="3">
    <source>
        <dbReference type="Proteomes" id="UP000322699"/>
    </source>
</evidence>
<proteinExistence type="predicted"/>
<dbReference type="EMBL" id="VRLW01000001">
    <property type="protein sequence ID" value="KAA1258801.1"/>
    <property type="molecule type" value="Genomic_DNA"/>
</dbReference>
<accession>A0A5B1CEZ9</accession>
<feature type="signal peptide" evidence="1">
    <location>
        <begin position="1"/>
        <end position="27"/>
    </location>
</feature>
<dbReference type="Gene3D" id="2.60.40.1120">
    <property type="entry name" value="Carboxypeptidase-like, regulatory domain"/>
    <property type="match status" value="1"/>
</dbReference>
<name>A0A5B1CEZ9_9BACT</name>
<dbReference type="InterPro" id="IPR008969">
    <property type="entry name" value="CarboxyPept-like_regulatory"/>
</dbReference>